<dbReference type="EMBL" id="UOEI01000567">
    <property type="protein sequence ID" value="VAW08023.1"/>
    <property type="molecule type" value="Genomic_DNA"/>
</dbReference>
<feature type="transmembrane region" description="Helical" evidence="1">
    <location>
        <begin position="78"/>
        <end position="100"/>
    </location>
</feature>
<feature type="transmembrane region" description="Helical" evidence="1">
    <location>
        <begin position="112"/>
        <end position="134"/>
    </location>
</feature>
<evidence type="ECO:0000313" key="2">
    <source>
        <dbReference type="EMBL" id="VAW08023.1"/>
    </source>
</evidence>
<proteinExistence type="predicted"/>
<name>A0A3B0SVJ3_9ZZZZ</name>
<feature type="transmembrane region" description="Helical" evidence="1">
    <location>
        <begin position="20"/>
        <end position="39"/>
    </location>
</feature>
<evidence type="ECO:0000256" key="1">
    <source>
        <dbReference type="SAM" id="Phobius"/>
    </source>
</evidence>
<accession>A0A3B0SVJ3</accession>
<sequence length="136" mass="14765">MKKDVSFAPRRQTISPLLGGVFALSYPLALVVIAISVGFRRSGDVGEFAATMAASFLFLVAAPTTWVLSFSFIDVTRFTVLVFGVITSLPLWFLAGTALTRGVAEWIIWMKRYVVVVVAWTSLNLLAFAVLASLSS</sequence>
<protein>
    <submittedName>
        <fullName evidence="2">Uncharacterized protein</fullName>
    </submittedName>
</protein>
<keyword evidence="1" id="KW-1133">Transmembrane helix</keyword>
<keyword evidence="1" id="KW-0472">Membrane</keyword>
<feature type="transmembrane region" description="Helical" evidence="1">
    <location>
        <begin position="51"/>
        <end position="72"/>
    </location>
</feature>
<keyword evidence="1" id="KW-0812">Transmembrane</keyword>
<organism evidence="2">
    <name type="scientific">hydrothermal vent metagenome</name>
    <dbReference type="NCBI Taxonomy" id="652676"/>
    <lineage>
        <taxon>unclassified sequences</taxon>
        <taxon>metagenomes</taxon>
        <taxon>ecological metagenomes</taxon>
    </lineage>
</organism>
<reference evidence="2" key="1">
    <citation type="submission" date="2018-06" db="EMBL/GenBank/DDBJ databases">
        <authorList>
            <person name="Zhirakovskaya E."/>
        </authorList>
    </citation>
    <scope>NUCLEOTIDE SEQUENCE</scope>
</reference>
<dbReference type="AlphaFoldDB" id="A0A3B0SVJ3"/>
<gene>
    <name evidence="2" type="ORF">MNBD_ACTINO01-2057</name>
</gene>